<evidence type="ECO:0000256" key="3">
    <source>
        <dbReference type="ARBA" id="ARBA00023110"/>
    </source>
</evidence>
<dbReference type="EMBL" id="DTPI01000008">
    <property type="protein sequence ID" value="HGE65764.1"/>
    <property type="molecule type" value="Genomic_DNA"/>
</dbReference>
<dbReference type="EMBL" id="DTAK01000013">
    <property type="protein sequence ID" value="HGU59037.1"/>
    <property type="molecule type" value="Genomic_DNA"/>
</dbReference>
<dbReference type="InterPro" id="IPR048261">
    <property type="entry name" value="SlpA/SlyD-like_ins_sf"/>
</dbReference>
<evidence type="ECO:0000313" key="8">
    <source>
        <dbReference type="EMBL" id="HGE65764.1"/>
    </source>
</evidence>
<keyword evidence="3 5" id="KW-0697">Rotamase</keyword>
<dbReference type="PROSITE" id="PS50059">
    <property type="entry name" value="FKBP_PPIASE"/>
    <property type="match status" value="1"/>
</dbReference>
<dbReference type="InterPro" id="IPR054016">
    <property type="entry name" value="FKBP26_IF"/>
</dbReference>
<evidence type="ECO:0000256" key="2">
    <source>
        <dbReference type="ARBA" id="ARBA00006577"/>
    </source>
</evidence>
<dbReference type="AlphaFoldDB" id="A0A7C3YP46"/>
<dbReference type="InterPro" id="IPR046357">
    <property type="entry name" value="PPIase_dom_sf"/>
</dbReference>
<dbReference type="Pfam" id="PF00254">
    <property type="entry name" value="FKBP_C"/>
    <property type="match status" value="1"/>
</dbReference>
<proteinExistence type="inferred from homology"/>
<dbReference type="EMBL" id="DRUC01000014">
    <property type="protein sequence ID" value="HHF47778.1"/>
    <property type="molecule type" value="Genomic_DNA"/>
</dbReference>
<comment type="catalytic activity">
    <reaction evidence="1 5 6">
        <text>[protein]-peptidylproline (omega=180) = [protein]-peptidylproline (omega=0)</text>
        <dbReference type="Rhea" id="RHEA:16237"/>
        <dbReference type="Rhea" id="RHEA-COMP:10747"/>
        <dbReference type="Rhea" id="RHEA-COMP:10748"/>
        <dbReference type="ChEBI" id="CHEBI:83833"/>
        <dbReference type="ChEBI" id="CHEBI:83834"/>
        <dbReference type="EC" id="5.2.1.8"/>
    </reaction>
</comment>
<protein>
    <recommendedName>
        <fullName evidence="6">Peptidyl-prolyl cis-trans isomerase</fullName>
        <ecNumber evidence="6">5.2.1.8</ecNumber>
    </recommendedName>
</protein>
<keyword evidence="4 5" id="KW-0413">Isomerase</keyword>
<dbReference type="Pfam" id="PF22199">
    <property type="entry name" value="FKBP26_IF"/>
    <property type="match status" value="1"/>
</dbReference>
<evidence type="ECO:0000313" key="10">
    <source>
        <dbReference type="EMBL" id="HHF47778.1"/>
    </source>
</evidence>
<organism evidence="8">
    <name type="scientific">Geoglobus ahangari</name>
    <dbReference type="NCBI Taxonomy" id="113653"/>
    <lineage>
        <taxon>Archaea</taxon>
        <taxon>Methanobacteriati</taxon>
        <taxon>Methanobacteriota</taxon>
        <taxon>Archaeoglobi</taxon>
        <taxon>Archaeoglobales</taxon>
        <taxon>Archaeoglobaceae</taxon>
        <taxon>Geoglobus</taxon>
    </lineage>
</organism>
<evidence type="ECO:0000313" key="9">
    <source>
        <dbReference type="EMBL" id="HGU59037.1"/>
    </source>
</evidence>
<dbReference type="InterPro" id="IPR040825">
    <property type="entry name" value="FKBP26_C"/>
</dbReference>
<feature type="domain" description="PPIase FKBP-type" evidence="7">
    <location>
        <begin position="5"/>
        <end position="103"/>
    </location>
</feature>
<dbReference type="Gene3D" id="3.30.70.2210">
    <property type="match status" value="1"/>
</dbReference>
<dbReference type="PANTHER" id="PTHR47861">
    <property type="entry name" value="FKBP-TYPE PEPTIDYL-PROLYL CIS-TRANS ISOMERASE SLYD"/>
    <property type="match status" value="1"/>
</dbReference>
<dbReference type="EC" id="5.2.1.8" evidence="6"/>
<accession>A0A7C3YP46</accession>
<comment type="similarity">
    <text evidence="2 6">Belongs to the FKBP-type PPIase family.</text>
</comment>
<dbReference type="Gene3D" id="2.40.10.330">
    <property type="match status" value="1"/>
</dbReference>
<dbReference type="Pfam" id="PF18046">
    <property type="entry name" value="FKBP26_C"/>
    <property type="match status" value="1"/>
</dbReference>
<comment type="caution">
    <text evidence="8">The sequence shown here is derived from an EMBL/GenBank/DDBJ whole genome shotgun (WGS) entry which is preliminary data.</text>
</comment>
<dbReference type="InterPro" id="IPR001179">
    <property type="entry name" value="PPIase_FKBP_dom"/>
</dbReference>
<reference evidence="8" key="1">
    <citation type="journal article" date="2020" name="mSystems">
        <title>Genome- and Community-Level Interaction Insights into Carbon Utilization and Element Cycling Functions of Hydrothermarchaeota in Hydrothermal Sediment.</title>
        <authorList>
            <person name="Zhou Z."/>
            <person name="Liu Y."/>
            <person name="Xu W."/>
            <person name="Pan J."/>
            <person name="Luo Z.H."/>
            <person name="Li M."/>
        </authorList>
    </citation>
    <scope>NUCLEOTIDE SEQUENCE [LARGE SCALE GENOMIC DNA]</scope>
    <source>
        <strain evidence="10">SpSt-10</strain>
        <strain evidence="9">SpSt-62</strain>
        <strain evidence="8">SpSt-97</strain>
    </source>
</reference>
<sequence length="233" mass="26658">MIKKGDFVKICYTAKLEDGTVIDSTDENVAKEHRIYTEGARYGDIIVVVGEGHVVQGLDEALEGKEVGYKGSIEVPPEKAFGEYNPDNREFVSISKFRERPIPGQRVRIGDKVGTVEKVIGRRVIVDYNHPLAGKKIIFDFEIKEKIEGIDEKIKSLFTIYTGREINVKIEDSKAIIEVPKDAVFSQYFMLGKFTILNQIFKHIPEINEVVFVERFEREKQEETQEKSQLDKT</sequence>
<evidence type="ECO:0000256" key="5">
    <source>
        <dbReference type="PROSITE-ProRule" id="PRU00277"/>
    </source>
</evidence>
<evidence type="ECO:0000256" key="6">
    <source>
        <dbReference type="RuleBase" id="RU003915"/>
    </source>
</evidence>
<evidence type="ECO:0000256" key="4">
    <source>
        <dbReference type="ARBA" id="ARBA00023235"/>
    </source>
</evidence>
<evidence type="ECO:0000259" key="7">
    <source>
        <dbReference type="PROSITE" id="PS50059"/>
    </source>
</evidence>
<dbReference type="PANTHER" id="PTHR47861:SF2">
    <property type="entry name" value="LONG-TYPE PEPTIDYL-PROLYL CIS-TRANS ISOMERASE"/>
    <property type="match status" value="1"/>
</dbReference>
<evidence type="ECO:0000256" key="1">
    <source>
        <dbReference type="ARBA" id="ARBA00000971"/>
    </source>
</evidence>
<dbReference type="GO" id="GO:0003755">
    <property type="term" value="F:peptidyl-prolyl cis-trans isomerase activity"/>
    <property type="evidence" value="ECO:0007669"/>
    <property type="project" value="UniProtKB-UniRule"/>
</dbReference>
<name>A0A7C3YP46_9EURY</name>
<dbReference type="SUPFAM" id="SSF54534">
    <property type="entry name" value="FKBP-like"/>
    <property type="match status" value="1"/>
</dbReference>
<dbReference type="Gene3D" id="3.10.50.40">
    <property type="match status" value="1"/>
</dbReference>
<gene>
    <name evidence="10" type="ORF">ENL48_00765</name>
    <name evidence="9" type="ORF">ENT89_02330</name>
    <name evidence="8" type="ORF">ENX77_01330</name>
</gene>